<keyword evidence="2 9" id="KW-1003">Cell membrane</keyword>
<dbReference type="AlphaFoldDB" id="A0A147E1Y5"/>
<comment type="caution">
    <text evidence="9">Lacks conserved residue(s) required for the propagation of feature annotation.</text>
</comment>
<comment type="similarity">
    <text evidence="1 9 10">Belongs to the peptidase A8 family.</text>
</comment>
<dbReference type="NCBIfam" id="TIGR00077">
    <property type="entry name" value="lspA"/>
    <property type="match status" value="1"/>
</dbReference>
<keyword evidence="5 9" id="KW-0064">Aspartyl protease</keyword>
<dbReference type="InterPro" id="IPR001872">
    <property type="entry name" value="Peptidase_A8"/>
</dbReference>
<name>A0A147E1Y5_9MICC</name>
<comment type="subcellular location">
    <subcellularLocation>
        <location evidence="9">Cell membrane</location>
        <topology evidence="9">Multi-pass membrane protein</topology>
    </subcellularLocation>
</comment>
<reference evidence="12" key="1">
    <citation type="submission" date="2016-06" db="EMBL/GenBank/DDBJ databases">
        <title>Identification of putative biosynthetic pathways for the production of bioactive secondary metabolites by the marine actinomycete Kocuria kristinae RUTW2-3.</title>
        <authorList>
            <person name="Waterworth S.C."/>
            <person name="Walmsley T.A."/>
            <person name="Matongo T."/>
            <person name="Davies-Coleman M.T."/>
            <person name="Dorrington R.A."/>
        </authorList>
    </citation>
    <scope>NUCLEOTIDE SEQUENCE [LARGE SCALE GENOMIC DNA]</scope>
    <source>
        <strain evidence="12">RUTW2-3</strain>
    </source>
</reference>
<keyword evidence="13" id="KW-1185">Reference proteome</keyword>
<feature type="active site" evidence="9">
    <location>
        <position position="132"/>
    </location>
</feature>
<gene>
    <name evidence="9" type="primary">lspA</name>
    <name evidence="12" type="ORF">AN277_0209860</name>
</gene>
<feature type="transmembrane region" description="Helical" evidence="9">
    <location>
        <begin position="73"/>
        <end position="92"/>
    </location>
</feature>
<keyword evidence="3 9" id="KW-0645">Protease</keyword>
<dbReference type="GO" id="GO:0006508">
    <property type="term" value="P:proteolysis"/>
    <property type="evidence" value="ECO:0007669"/>
    <property type="project" value="UniProtKB-KW"/>
</dbReference>
<evidence type="ECO:0000256" key="11">
    <source>
        <dbReference type="SAM" id="MobiDB-lite"/>
    </source>
</evidence>
<protein>
    <recommendedName>
        <fullName evidence="9">Lipoprotein signal peptidase</fullName>
        <ecNumber evidence="9">3.4.23.36</ecNumber>
    </recommendedName>
    <alternativeName>
        <fullName evidence="9">Prolipoprotein signal peptidase</fullName>
    </alternativeName>
    <alternativeName>
        <fullName evidence="9">Signal peptidase II</fullName>
        <shortName evidence="9">SPase II</shortName>
    </alternativeName>
</protein>
<evidence type="ECO:0000256" key="5">
    <source>
        <dbReference type="ARBA" id="ARBA00022750"/>
    </source>
</evidence>
<evidence type="ECO:0000256" key="4">
    <source>
        <dbReference type="ARBA" id="ARBA00022692"/>
    </source>
</evidence>
<dbReference type="Pfam" id="PF01252">
    <property type="entry name" value="Peptidase_A8"/>
    <property type="match status" value="1"/>
</dbReference>
<dbReference type="GO" id="GO:0005886">
    <property type="term" value="C:plasma membrane"/>
    <property type="evidence" value="ECO:0007669"/>
    <property type="project" value="UniProtKB-SubCell"/>
</dbReference>
<comment type="function">
    <text evidence="9">This protein specifically catalyzes the removal of signal peptides from prolipoproteins.</text>
</comment>
<dbReference type="PATRIC" id="fig|37923.11.peg.1057"/>
<feature type="transmembrane region" description="Helical" evidence="9">
    <location>
        <begin position="136"/>
        <end position="161"/>
    </location>
</feature>
<feature type="region of interest" description="Disordered" evidence="11">
    <location>
        <begin position="170"/>
        <end position="194"/>
    </location>
</feature>
<dbReference type="PRINTS" id="PR00781">
    <property type="entry name" value="LIPOSIGPTASE"/>
</dbReference>
<sequence>MSSRSTARPTRARVGLVVSAVVLGALLYAADQASKAWVVAHMVEGQRITVIPDLLWWRFLRNPGAAFSLGESVTWVFTLVQAAVAVVVIRLLPRARSAAWLLSLAGLLAGVLGNLTDRLFREPGFGRGHVVDFISVPHFAIFNIADSCICVSIAVIAVLTLRGVPLEGRSPESGTLAPADDGRAAAEHPEETRP</sequence>
<keyword evidence="8 9" id="KW-0472">Membrane</keyword>
<evidence type="ECO:0000256" key="2">
    <source>
        <dbReference type="ARBA" id="ARBA00022475"/>
    </source>
</evidence>
<dbReference type="UniPathway" id="UPA00665"/>
<dbReference type="PANTHER" id="PTHR33695">
    <property type="entry name" value="LIPOPROTEIN SIGNAL PEPTIDASE"/>
    <property type="match status" value="1"/>
</dbReference>
<dbReference type="Proteomes" id="UP000053171">
    <property type="component" value="Unassembled WGS sequence"/>
</dbReference>
<comment type="pathway">
    <text evidence="9">Protein modification; lipoprotein biosynthesis (signal peptide cleavage).</text>
</comment>
<keyword evidence="6 9" id="KW-0378">Hydrolase</keyword>
<evidence type="ECO:0000313" key="12">
    <source>
        <dbReference type="EMBL" id="OAX51256.1"/>
    </source>
</evidence>
<dbReference type="GO" id="GO:0004190">
    <property type="term" value="F:aspartic-type endopeptidase activity"/>
    <property type="evidence" value="ECO:0007669"/>
    <property type="project" value="UniProtKB-UniRule"/>
</dbReference>
<evidence type="ECO:0000256" key="8">
    <source>
        <dbReference type="ARBA" id="ARBA00023136"/>
    </source>
</evidence>
<evidence type="ECO:0000256" key="10">
    <source>
        <dbReference type="RuleBase" id="RU004181"/>
    </source>
</evidence>
<dbReference type="EMBL" id="LJBJ02000027">
    <property type="protein sequence ID" value="OAX51256.1"/>
    <property type="molecule type" value="Genomic_DNA"/>
</dbReference>
<dbReference type="EC" id="3.4.23.36" evidence="9"/>
<dbReference type="HAMAP" id="MF_00161">
    <property type="entry name" value="LspA"/>
    <property type="match status" value="1"/>
</dbReference>
<dbReference type="STRING" id="37923.BK826_01005"/>
<feature type="compositionally biased region" description="Basic and acidic residues" evidence="11">
    <location>
        <begin position="180"/>
        <end position="194"/>
    </location>
</feature>
<accession>A0A147E1Y5</accession>
<evidence type="ECO:0000256" key="9">
    <source>
        <dbReference type="HAMAP-Rule" id="MF_00161"/>
    </source>
</evidence>
<feature type="active site" evidence="9">
    <location>
        <position position="146"/>
    </location>
</feature>
<keyword evidence="4 9" id="KW-0812">Transmembrane</keyword>
<feature type="transmembrane region" description="Helical" evidence="9">
    <location>
        <begin position="99"/>
        <end position="116"/>
    </location>
</feature>
<organism evidence="12 13">
    <name type="scientific">Rothia kristinae</name>
    <dbReference type="NCBI Taxonomy" id="37923"/>
    <lineage>
        <taxon>Bacteria</taxon>
        <taxon>Bacillati</taxon>
        <taxon>Actinomycetota</taxon>
        <taxon>Actinomycetes</taxon>
        <taxon>Micrococcales</taxon>
        <taxon>Micrococcaceae</taxon>
        <taxon>Rothia</taxon>
    </lineage>
</organism>
<evidence type="ECO:0000256" key="7">
    <source>
        <dbReference type="ARBA" id="ARBA00022989"/>
    </source>
</evidence>
<keyword evidence="7 9" id="KW-1133">Transmembrane helix</keyword>
<dbReference type="RefSeq" id="WP_058731767.1">
    <property type="nucleotide sequence ID" value="NZ_CP113782.1"/>
</dbReference>
<proteinExistence type="inferred from homology"/>
<evidence type="ECO:0000256" key="6">
    <source>
        <dbReference type="ARBA" id="ARBA00022801"/>
    </source>
</evidence>
<evidence type="ECO:0000313" key="13">
    <source>
        <dbReference type="Proteomes" id="UP000053171"/>
    </source>
</evidence>
<comment type="catalytic activity">
    <reaction evidence="9">
        <text>Release of signal peptides from bacterial membrane prolipoproteins. Hydrolyzes -Xaa-Yaa-Zaa-|-(S,diacylglyceryl)Cys-, in which Xaa is hydrophobic (preferably Leu), and Yaa (Ala or Ser) and Zaa (Gly or Ala) have small, neutral side chains.</text>
        <dbReference type="EC" id="3.4.23.36"/>
    </reaction>
</comment>
<comment type="caution">
    <text evidence="12">The sequence shown here is derived from an EMBL/GenBank/DDBJ whole genome shotgun (WGS) entry which is preliminary data.</text>
</comment>
<evidence type="ECO:0000256" key="3">
    <source>
        <dbReference type="ARBA" id="ARBA00022670"/>
    </source>
</evidence>
<dbReference type="PANTHER" id="PTHR33695:SF1">
    <property type="entry name" value="LIPOPROTEIN SIGNAL PEPTIDASE"/>
    <property type="match status" value="1"/>
</dbReference>
<evidence type="ECO:0000256" key="1">
    <source>
        <dbReference type="ARBA" id="ARBA00006139"/>
    </source>
</evidence>